<dbReference type="KEGG" id="vin:AKJ08_0158"/>
<evidence type="ECO:0008006" key="4">
    <source>
        <dbReference type="Google" id="ProtNLM"/>
    </source>
</evidence>
<evidence type="ECO:0000313" key="2">
    <source>
        <dbReference type="EMBL" id="AKU89771.1"/>
    </source>
</evidence>
<feature type="region of interest" description="Disordered" evidence="1">
    <location>
        <begin position="115"/>
        <end position="142"/>
    </location>
</feature>
<name>A0A0K1P8N7_9BACT</name>
<feature type="compositionally biased region" description="Basic and acidic residues" evidence="1">
    <location>
        <begin position="133"/>
        <end position="142"/>
    </location>
</feature>
<organism evidence="2 3">
    <name type="scientific">Vulgatibacter incomptus</name>
    <dbReference type="NCBI Taxonomy" id="1391653"/>
    <lineage>
        <taxon>Bacteria</taxon>
        <taxon>Pseudomonadati</taxon>
        <taxon>Myxococcota</taxon>
        <taxon>Myxococcia</taxon>
        <taxon>Myxococcales</taxon>
        <taxon>Cystobacterineae</taxon>
        <taxon>Vulgatibacteraceae</taxon>
        <taxon>Vulgatibacter</taxon>
    </lineage>
</organism>
<dbReference type="AlphaFoldDB" id="A0A0K1P8N7"/>
<dbReference type="EMBL" id="CP012332">
    <property type="protein sequence ID" value="AKU89771.1"/>
    <property type="molecule type" value="Genomic_DNA"/>
</dbReference>
<feature type="compositionally biased region" description="Low complexity" evidence="1">
    <location>
        <begin position="66"/>
        <end position="81"/>
    </location>
</feature>
<evidence type="ECO:0000256" key="1">
    <source>
        <dbReference type="SAM" id="MobiDB-lite"/>
    </source>
</evidence>
<dbReference type="RefSeq" id="WP_050724316.1">
    <property type="nucleotide sequence ID" value="NZ_CP012332.1"/>
</dbReference>
<protein>
    <recommendedName>
        <fullName evidence="4">Vegetative protein</fullName>
    </recommendedName>
</protein>
<sequence>MAKISNNPFANALDQRIRKIVEETVEAAVRTNLREIFAEELAQALGTGAPQVAAPAAKRPGRKPGPKAAAKTAKAAAPGRKPAGKKCEVVGCNRPYRSQGYCAAHYQAARKYDWPLPAPENFKAPPRPSRGRPPKDASKAAM</sequence>
<proteinExistence type="predicted"/>
<feature type="region of interest" description="Disordered" evidence="1">
    <location>
        <begin position="48"/>
        <end position="86"/>
    </location>
</feature>
<accession>A0A0K1P8N7</accession>
<reference evidence="2 3" key="1">
    <citation type="submission" date="2015-08" db="EMBL/GenBank/DDBJ databases">
        <authorList>
            <person name="Babu N.S."/>
            <person name="Beckwith C.J."/>
            <person name="Beseler K.G."/>
            <person name="Brison A."/>
            <person name="Carone J.V."/>
            <person name="Caskin T.P."/>
            <person name="Diamond M."/>
            <person name="Durham M.E."/>
            <person name="Foxe J.M."/>
            <person name="Go M."/>
            <person name="Henderson B.A."/>
            <person name="Jones I.B."/>
            <person name="McGettigan J.A."/>
            <person name="Micheletti S.J."/>
            <person name="Nasrallah M.E."/>
            <person name="Ortiz D."/>
            <person name="Piller C.R."/>
            <person name="Privatt S.R."/>
            <person name="Schneider S.L."/>
            <person name="Sharp S."/>
            <person name="Smith T.C."/>
            <person name="Stanton J.D."/>
            <person name="Ullery H.E."/>
            <person name="Wilson R.J."/>
            <person name="Serrano M.G."/>
            <person name="Buck G."/>
            <person name="Lee V."/>
            <person name="Wang Y."/>
            <person name="Carvalho R."/>
            <person name="Voegtly L."/>
            <person name="Shi R."/>
            <person name="Duckworth R."/>
            <person name="Johnson A."/>
            <person name="Loviza R."/>
            <person name="Walstead R."/>
            <person name="Shah Z."/>
            <person name="Kiflezghi M."/>
            <person name="Wade K."/>
            <person name="Ball S.L."/>
            <person name="Bradley K.W."/>
            <person name="Asai D.J."/>
            <person name="Bowman C.A."/>
            <person name="Russell D.A."/>
            <person name="Pope W.H."/>
            <person name="Jacobs-Sera D."/>
            <person name="Hendrix R.W."/>
            <person name="Hatfull G.F."/>
        </authorList>
    </citation>
    <scope>NUCLEOTIDE SEQUENCE [LARGE SCALE GENOMIC DNA]</scope>
    <source>
        <strain evidence="2 3">DSM 27710</strain>
    </source>
</reference>
<gene>
    <name evidence="2" type="ORF">AKJ08_0158</name>
</gene>
<dbReference type="Proteomes" id="UP000055590">
    <property type="component" value="Chromosome"/>
</dbReference>
<evidence type="ECO:0000313" key="3">
    <source>
        <dbReference type="Proteomes" id="UP000055590"/>
    </source>
</evidence>
<keyword evidence="3" id="KW-1185">Reference proteome</keyword>